<dbReference type="Pfam" id="PF07714">
    <property type="entry name" value="PK_Tyr_Ser-Thr"/>
    <property type="match status" value="1"/>
</dbReference>
<dbReference type="EMBL" id="JAUJYN010000007">
    <property type="protein sequence ID" value="KAK1266824.1"/>
    <property type="molecule type" value="Genomic_DNA"/>
</dbReference>
<evidence type="ECO:0000256" key="1">
    <source>
        <dbReference type="ARBA" id="ARBA00004162"/>
    </source>
</evidence>
<dbReference type="Gene3D" id="3.30.200.20">
    <property type="entry name" value="Phosphorylase Kinase, domain 1"/>
    <property type="match status" value="1"/>
</dbReference>
<evidence type="ECO:0000256" key="10">
    <source>
        <dbReference type="PROSITE-ProRule" id="PRU10141"/>
    </source>
</evidence>
<evidence type="ECO:0000259" key="12">
    <source>
        <dbReference type="PROSITE" id="PS50011"/>
    </source>
</evidence>
<dbReference type="PROSITE" id="PS00107">
    <property type="entry name" value="PROTEIN_KINASE_ATP"/>
    <property type="match status" value="1"/>
</dbReference>
<dbReference type="AlphaFoldDB" id="A0AAV9ARM3"/>
<dbReference type="InterPro" id="IPR001245">
    <property type="entry name" value="Ser-Thr/Tyr_kinase_cat_dom"/>
</dbReference>
<keyword evidence="14" id="KW-1185">Reference proteome</keyword>
<dbReference type="InterPro" id="IPR017441">
    <property type="entry name" value="Protein_kinase_ATP_BS"/>
</dbReference>
<evidence type="ECO:0000256" key="8">
    <source>
        <dbReference type="ARBA" id="ARBA00023136"/>
    </source>
</evidence>
<dbReference type="SUPFAM" id="SSF56112">
    <property type="entry name" value="Protein kinase-like (PK-like)"/>
    <property type="match status" value="1"/>
</dbReference>
<dbReference type="PRINTS" id="PR00019">
    <property type="entry name" value="LEURICHRPT"/>
</dbReference>
<keyword evidence="10" id="KW-0067">ATP-binding</keyword>
<dbReference type="PROSITE" id="PS50011">
    <property type="entry name" value="PROTEIN_KINASE_DOM"/>
    <property type="match status" value="1"/>
</dbReference>
<dbReference type="PANTHER" id="PTHR27008">
    <property type="entry name" value="OS04G0122200 PROTEIN"/>
    <property type="match status" value="1"/>
</dbReference>
<protein>
    <submittedName>
        <fullName evidence="13">Proline-rich receptor-like protein kinase PERK3</fullName>
    </submittedName>
</protein>
<dbReference type="GO" id="GO:0005524">
    <property type="term" value="F:ATP binding"/>
    <property type="evidence" value="ECO:0007669"/>
    <property type="project" value="UniProtKB-UniRule"/>
</dbReference>
<dbReference type="Pfam" id="PF00560">
    <property type="entry name" value="LRR_1"/>
    <property type="match status" value="4"/>
</dbReference>
<feature type="transmembrane region" description="Helical" evidence="11">
    <location>
        <begin position="235"/>
        <end position="255"/>
    </location>
</feature>
<evidence type="ECO:0000256" key="11">
    <source>
        <dbReference type="SAM" id="Phobius"/>
    </source>
</evidence>
<keyword evidence="7 11" id="KW-1133">Transmembrane helix</keyword>
<reference evidence="13" key="2">
    <citation type="submission" date="2023-06" db="EMBL/GenBank/DDBJ databases">
        <authorList>
            <person name="Ma L."/>
            <person name="Liu K.-W."/>
            <person name="Li Z."/>
            <person name="Hsiao Y.-Y."/>
            <person name="Qi Y."/>
            <person name="Fu T."/>
            <person name="Tang G."/>
            <person name="Zhang D."/>
            <person name="Sun W.-H."/>
            <person name="Liu D.-K."/>
            <person name="Li Y."/>
            <person name="Chen G.-Z."/>
            <person name="Liu X.-D."/>
            <person name="Liao X.-Y."/>
            <person name="Jiang Y.-T."/>
            <person name="Yu X."/>
            <person name="Hao Y."/>
            <person name="Huang J."/>
            <person name="Zhao X.-W."/>
            <person name="Ke S."/>
            <person name="Chen Y.-Y."/>
            <person name="Wu W.-L."/>
            <person name="Hsu J.-L."/>
            <person name="Lin Y.-F."/>
            <person name="Huang M.-D."/>
            <person name="Li C.-Y."/>
            <person name="Huang L."/>
            <person name="Wang Z.-W."/>
            <person name="Zhao X."/>
            <person name="Zhong W.-Y."/>
            <person name="Peng D.-H."/>
            <person name="Ahmad S."/>
            <person name="Lan S."/>
            <person name="Zhang J.-S."/>
            <person name="Tsai W.-C."/>
            <person name="Van De Peer Y."/>
            <person name="Liu Z.-J."/>
        </authorList>
    </citation>
    <scope>NUCLEOTIDE SEQUENCE</scope>
    <source>
        <strain evidence="13">SCP</strain>
        <tissue evidence="13">Leaves</tissue>
    </source>
</reference>
<feature type="binding site" evidence="10">
    <location>
        <position position="320"/>
    </location>
    <ligand>
        <name>ATP</name>
        <dbReference type="ChEBI" id="CHEBI:30616"/>
    </ligand>
</feature>
<dbReference type="InterPro" id="IPR000719">
    <property type="entry name" value="Prot_kinase_dom"/>
</dbReference>
<name>A0AAV9ARM3_ACOGR</name>
<sequence>MEKMRELQLTGNRLEGLIPEEIFYSMIILVMLYLDQNMLSGQIPSSIGSLRVIQKVSLADNALSSTIPSSIWGLKELIFLNFSHNFLEGSLPEESGNLNFLTVMDFSSNRLSGFIPSTVGHLQMLVNLNLHNNSFSGPIPQSFSSLIRLHFLDLSSNLLSGVIPKSLVDLHNLNFLDLSFNRLKGEVPDGGAFVNLTMQFLMGNLALCGEARQGLSTCRASHSKTSRIRSVMLKYVLPFLLFSMVVFTIMFYVILSNKKQKSKGHNSIDLLPSLVHQRFVSERELVRATDNFNEANIVGVGNFGSVYKGLLEDGMIVAIKVLKFGWSEEVSKRFEMECEVMRNVRH</sequence>
<organism evidence="13 14">
    <name type="scientific">Acorus gramineus</name>
    <name type="common">Dwarf sweet flag</name>
    <dbReference type="NCBI Taxonomy" id="55184"/>
    <lineage>
        <taxon>Eukaryota</taxon>
        <taxon>Viridiplantae</taxon>
        <taxon>Streptophyta</taxon>
        <taxon>Embryophyta</taxon>
        <taxon>Tracheophyta</taxon>
        <taxon>Spermatophyta</taxon>
        <taxon>Magnoliopsida</taxon>
        <taxon>Liliopsida</taxon>
        <taxon>Acoraceae</taxon>
        <taxon>Acorus</taxon>
    </lineage>
</organism>
<dbReference type="GO" id="GO:0005886">
    <property type="term" value="C:plasma membrane"/>
    <property type="evidence" value="ECO:0007669"/>
    <property type="project" value="UniProtKB-SubCell"/>
</dbReference>
<evidence type="ECO:0000256" key="3">
    <source>
        <dbReference type="ARBA" id="ARBA00022614"/>
    </source>
</evidence>
<accession>A0AAV9ARM3</accession>
<dbReference type="SUPFAM" id="SSF52058">
    <property type="entry name" value="L domain-like"/>
    <property type="match status" value="1"/>
</dbReference>
<dbReference type="Gene3D" id="3.80.10.10">
    <property type="entry name" value="Ribonuclease Inhibitor"/>
    <property type="match status" value="1"/>
</dbReference>
<keyword evidence="13" id="KW-0418">Kinase</keyword>
<evidence type="ECO:0000313" key="13">
    <source>
        <dbReference type="EMBL" id="KAK1266824.1"/>
    </source>
</evidence>
<dbReference type="FunFam" id="3.80.10.10:FF:000041">
    <property type="entry name" value="LRR receptor-like serine/threonine-protein kinase ERECTA"/>
    <property type="match status" value="1"/>
</dbReference>
<keyword evidence="3" id="KW-0433">Leucine-rich repeat</keyword>
<evidence type="ECO:0000256" key="4">
    <source>
        <dbReference type="ARBA" id="ARBA00022692"/>
    </source>
</evidence>
<gene>
    <name evidence="13" type="ORF">QJS04_geneDACA000154</name>
</gene>
<keyword evidence="13" id="KW-0675">Receptor</keyword>
<evidence type="ECO:0000256" key="2">
    <source>
        <dbReference type="ARBA" id="ARBA00009592"/>
    </source>
</evidence>
<comment type="caution">
    <text evidence="13">The sequence shown here is derived from an EMBL/GenBank/DDBJ whole genome shotgun (WGS) entry which is preliminary data.</text>
</comment>
<evidence type="ECO:0000256" key="7">
    <source>
        <dbReference type="ARBA" id="ARBA00022989"/>
    </source>
</evidence>
<dbReference type="PANTHER" id="PTHR27008:SF497">
    <property type="entry name" value="OS11G0695000 PROTEIN"/>
    <property type="match status" value="1"/>
</dbReference>
<evidence type="ECO:0000256" key="9">
    <source>
        <dbReference type="ARBA" id="ARBA00023180"/>
    </source>
</evidence>
<keyword evidence="4 11" id="KW-0812">Transmembrane</keyword>
<comment type="subcellular location">
    <subcellularLocation>
        <location evidence="1">Cell membrane</location>
        <topology evidence="1">Single-pass membrane protein</topology>
    </subcellularLocation>
</comment>
<dbReference type="Pfam" id="PF13855">
    <property type="entry name" value="LRR_8"/>
    <property type="match status" value="1"/>
</dbReference>
<keyword evidence="10" id="KW-0547">Nucleotide-binding</keyword>
<dbReference type="FunFam" id="3.80.10.10:FF:000111">
    <property type="entry name" value="LRR receptor-like serine/threonine-protein kinase ERECTA"/>
    <property type="match status" value="1"/>
</dbReference>
<dbReference type="InterPro" id="IPR032675">
    <property type="entry name" value="LRR_dom_sf"/>
</dbReference>
<keyword evidence="8 11" id="KW-0472">Membrane</keyword>
<keyword evidence="6" id="KW-0677">Repeat</keyword>
<keyword evidence="13" id="KW-0808">Transferase</keyword>
<keyword evidence="5" id="KW-0732">Signal</keyword>
<keyword evidence="9" id="KW-0325">Glycoprotein</keyword>
<dbReference type="InterPro" id="IPR051809">
    <property type="entry name" value="Plant_receptor-like_S/T_kinase"/>
</dbReference>
<dbReference type="GO" id="GO:0004672">
    <property type="term" value="F:protein kinase activity"/>
    <property type="evidence" value="ECO:0007669"/>
    <property type="project" value="InterPro"/>
</dbReference>
<comment type="similarity">
    <text evidence="2">Belongs to the RLP family.</text>
</comment>
<evidence type="ECO:0000256" key="6">
    <source>
        <dbReference type="ARBA" id="ARBA00022737"/>
    </source>
</evidence>
<dbReference type="InterPro" id="IPR001611">
    <property type="entry name" value="Leu-rich_rpt"/>
</dbReference>
<reference evidence="13" key="1">
    <citation type="journal article" date="2023" name="Nat. Commun.">
        <title>Diploid and tetraploid genomes of Acorus and the evolution of monocots.</title>
        <authorList>
            <person name="Ma L."/>
            <person name="Liu K.W."/>
            <person name="Li Z."/>
            <person name="Hsiao Y.Y."/>
            <person name="Qi Y."/>
            <person name="Fu T."/>
            <person name="Tang G.D."/>
            <person name="Zhang D."/>
            <person name="Sun W.H."/>
            <person name="Liu D.K."/>
            <person name="Li Y."/>
            <person name="Chen G.Z."/>
            <person name="Liu X.D."/>
            <person name="Liao X.Y."/>
            <person name="Jiang Y.T."/>
            <person name="Yu X."/>
            <person name="Hao Y."/>
            <person name="Huang J."/>
            <person name="Zhao X.W."/>
            <person name="Ke S."/>
            <person name="Chen Y.Y."/>
            <person name="Wu W.L."/>
            <person name="Hsu J.L."/>
            <person name="Lin Y.F."/>
            <person name="Huang M.D."/>
            <person name="Li C.Y."/>
            <person name="Huang L."/>
            <person name="Wang Z.W."/>
            <person name="Zhao X."/>
            <person name="Zhong W.Y."/>
            <person name="Peng D.H."/>
            <person name="Ahmad S."/>
            <person name="Lan S."/>
            <person name="Zhang J.S."/>
            <person name="Tsai W.C."/>
            <person name="Van de Peer Y."/>
            <person name="Liu Z.J."/>
        </authorList>
    </citation>
    <scope>NUCLEOTIDE SEQUENCE</scope>
    <source>
        <strain evidence="13">SCP</strain>
    </source>
</reference>
<evidence type="ECO:0000313" key="14">
    <source>
        <dbReference type="Proteomes" id="UP001179952"/>
    </source>
</evidence>
<feature type="domain" description="Protein kinase" evidence="12">
    <location>
        <begin position="292"/>
        <end position="346"/>
    </location>
</feature>
<dbReference type="InterPro" id="IPR011009">
    <property type="entry name" value="Kinase-like_dom_sf"/>
</dbReference>
<dbReference type="Proteomes" id="UP001179952">
    <property type="component" value="Unassembled WGS sequence"/>
</dbReference>
<proteinExistence type="inferred from homology"/>
<evidence type="ECO:0000256" key="5">
    <source>
        <dbReference type="ARBA" id="ARBA00022729"/>
    </source>
</evidence>